<accession>A0AC61S8T1</accession>
<comment type="caution">
    <text evidence="1">The sequence shown here is derived from an EMBL/GenBank/DDBJ whole genome shotgun (WGS) entry which is preliminary data.</text>
</comment>
<keyword evidence="2" id="KW-1185">Reference proteome</keyword>
<dbReference type="Proteomes" id="UP000305401">
    <property type="component" value="Unassembled WGS sequence"/>
</dbReference>
<proteinExistence type="predicted"/>
<gene>
    <name evidence="1" type="ORF">E5990_00465</name>
</gene>
<dbReference type="EMBL" id="SSTG01000002">
    <property type="protein sequence ID" value="THG55313.1"/>
    <property type="molecule type" value="Genomic_DNA"/>
</dbReference>
<evidence type="ECO:0000313" key="1">
    <source>
        <dbReference type="EMBL" id="THG55313.1"/>
    </source>
</evidence>
<name>A0AC61S8T1_9BACT</name>
<organism evidence="1 2">
    <name type="scientific">Muribaculum caecicola</name>
    <dbReference type="NCBI Taxonomy" id="3038144"/>
    <lineage>
        <taxon>Bacteria</taxon>
        <taxon>Pseudomonadati</taxon>
        <taxon>Bacteroidota</taxon>
        <taxon>Bacteroidia</taxon>
        <taxon>Bacteroidales</taxon>
        <taxon>Muribaculaceae</taxon>
        <taxon>Muribaculum</taxon>
    </lineage>
</organism>
<reference evidence="1" key="1">
    <citation type="submission" date="2019-04" db="EMBL/GenBank/DDBJ databases">
        <title>Microbes associate with the intestines of laboratory mice.</title>
        <authorList>
            <person name="Navarre W."/>
            <person name="Wong E."/>
            <person name="Huang K.C."/>
            <person name="Tropini C."/>
            <person name="Ng K."/>
            <person name="Yu B."/>
        </authorList>
    </citation>
    <scope>NUCLEOTIDE SEQUENCE</scope>
    <source>
        <strain evidence="1">NM86_A22</strain>
    </source>
</reference>
<sequence length="428" mass="47578">MQLNNSKIYNRLKSRQTSLAVVGLGYVGLPVLMEFSRHFNVIGYDIDHCRINYLRNSLKCPDSSIKLTECEKDLSEASFYIVTVQTPIDSNRNPDLSKLIAATETIGKHLQPGSYVIFESSVHPGCTENICIPLLEQTSGLSAGIDFKVGYSPERINPNDDSHTFSNTVKIVSATDSEALEEISAVYQLVIKAGIHKAPDIKTAEAAKMLENTQRNVNIALINELSKLYSSIGIDTYSVIEAAATKWNFANYYPGLVGGHCIPVDPFYLVSQAENAGIDVPLIKTACSVNENMGFYIIRQAYQMLTRQSETNKQLKALVMGVTYKENIDDIRNTPAITMIKQLEQMSVSVDAVDPLANPDKVMDTYGITLSKSLQPPYDLIITTVGHDEYKNLDDSFFRSIAKSENSLLVDIRAIYRGKIKSLRYMTL</sequence>
<protein>
    <submittedName>
        <fullName evidence="1">Nucleotide sugar dehydrogenase</fullName>
    </submittedName>
</protein>
<evidence type="ECO:0000313" key="2">
    <source>
        <dbReference type="Proteomes" id="UP000305401"/>
    </source>
</evidence>